<dbReference type="InterPro" id="IPR011048">
    <property type="entry name" value="Haem_d1_sf"/>
</dbReference>
<dbReference type="KEGG" id="dpu:SU48_12820"/>
<evidence type="ECO:0000313" key="3">
    <source>
        <dbReference type="EMBL" id="ANE44498.1"/>
    </source>
</evidence>
<sequence>MTNTLTRFALLAAVSTVALASCNMTPVPEAPTGRVAYGLDATGNLATFGLSNAGASYSTRAVTGLSAGETLVDLDFWNVDNALYGLSSNGTLYKIDPATGALTKDYVGPTLGTPTAMDFNPVARRLRVFNSTDDNFRTTPLGSSAAAGTTADGKLVYGPTDVKTGSNPALTAAAYTNTFASAPVTGDTTALYSIDAGTDTLVMHTSATGPGTTMGNFSVLNTVGNLNEDAISGATGFDIVGANEAYISINSGTTTTLYSINLTTGATTQTAKFTGSLKTFAVSLPARPAAPVPLSK</sequence>
<dbReference type="InterPro" id="IPR025507">
    <property type="entry name" value="DUF4394"/>
</dbReference>
<dbReference type="RefSeq" id="WP_064015583.1">
    <property type="nucleotide sequence ID" value="NZ_CP011387.1"/>
</dbReference>
<feature type="domain" description="DUF4394" evidence="2">
    <location>
        <begin position="45"/>
        <end position="276"/>
    </location>
</feature>
<protein>
    <recommendedName>
        <fullName evidence="2">DUF4394 domain-containing protein</fullName>
    </recommendedName>
</protein>
<dbReference type="Pfam" id="PF14339">
    <property type="entry name" value="DUF4394"/>
    <property type="match status" value="1"/>
</dbReference>
<name>A0A172TBU3_9DEIO</name>
<dbReference type="SUPFAM" id="SSF51004">
    <property type="entry name" value="C-terminal (heme d1) domain of cytochrome cd1-nitrite reductase"/>
    <property type="match status" value="1"/>
</dbReference>
<dbReference type="AlphaFoldDB" id="A0A172TBU3"/>
<accession>A0A172TBU3</accession>
<feature type="chain" id="PRO_5008000611" description="DUF4394 domain-containing protein" evidence="1">
    <location>
        <begin position="21"/>
        <end position="296"/>
    </location>
</feature>
<evidence type="ECO:0000256" key="1">
    <source>
        <dbReference type="SAM" id="SignalP"/>
    </source>
</evidence>
<keyword evidence="1" id="KW-0732">Signal</keyword>
<dbReference type="OrthoDB" id="531718at2"/>
<evidence type="ECO:0000313" key="4">
    <source>
        <dbReference type="Proteomes" id="UP000077363"/>
    </source>
</evidence>
<organism evidence="3 4">
    <name type="scientific">Deinococcus puniceus</name>
    <dbReference type="NCBI Taxonomy" id="1182568"/>
    <lineage>
        <taxon>Bacteria</taxon>
        <taxon>Thermotogati</taxon>
        <taxon>Deinococcota</taxon>
        <taxon>Deinococci</taxon>
        <taxon>Deinococcales</taxon>
        <taxon>Deinococcaceae</taxon>
        <taxon>Deinococcus</taxon>
    </lineage>
</organism>
<keyword evidence="4" id="KW-1185">Reference proteome</keyword>
<dbReference type="EMBL" id="CP011387">
    <property type="protein sequence ID" value="ANE44498.1"/>
    <property type="molecule type" value="Genomic_DNA"/>
</dbReference>
<gene>
    <name evidence="3" type="ORF">SU48_12820</name>
</gene>
<evidence type="ECO:0000259" key="2">
    <source>
        <dbReference type="Pfam" id="PF14339"/>
    </source>
</evidence>
<dbReference type="Proteomes" id="UP000077363">
    <property type="component" value="Chromosome"/>
</dbReference>
<feature type="signal peptide" evidence="1">
    <location>
        <begin position="1"/>
        <end position="20"/>
    </location>
</feature>
<dbReference type="STRING" id="1182568.SU48_12820"/>
<reference evidence="3 4" key="1">
    <citation type="submission" date="2015-01" db="EMBL/GenBank/DDBJ databases">
        <title>Deinococcus puniceus/DY1/ whole genome sequencing.</title>
        <authorList>
            <person name="Kim M.K."/>
            <person name="Srinivasan S."/>
            <person name="Lee J.-J."/>
        </authorList>
    </citation>
    <scope>NUCLEOTIDE SEQUENCE [LARGE SCALE GENOMIC DNA]</scope>
    <source>
        <strain evidence="3 4">DY1</strain>
    </source>
</reference>
<proteinExistence type="predicted"/>
<dbReference type="PATRIC" id="fig|1182568.3.peg.2649"/>
<dbReference type="PROSITE" id="PS51257">
    <property type="entry name" value="PROKAR_LIPOPROTEIN"/>
    <property type="match status" value="1"/>
</dbReference>